<dbReference type="GO" id="GO:0045892">
    <property type="term" value="P:negative regulation of DNA-templated transcription"/>
    <property type="evidence" value="ECO:0007669"/>
    <property type="project" value="UniProtKB-ARBA"/>
</dbReference>
<accession>A0A1I2T3R8</accession>
<dbReference type="InterPro" id="IPR038390">
    <property type="entry name" value="Metal_Tscrpt_repr_sf"/>
</dbReference>
<dbReference type="PANTHER" id="PTHR33677:SF5">
    <property type="entry name" value="TRANSCRIPTIONAL REPRESSOR FRMR"/>
    <property type="match status" value="1"/>
</dbReference>
<dbReference type="AlphaFoldDB" id="A0A1I2T3R8"/>
<sequence>MEQVKDSNLYGQETKNRLKRIEGQVRGVLKMMDEDKDCKDVITQLSAARSAMDRAIGYIVARNLEGCIREAHEEGESAEDLINEAVQMIVKSR</sequence>
<dbReference type="CDD" id="cd10155">
    <property type="entry name" value="BsYrkD-like_DUF156"/>
    <property type="match status" value="1"/>
</dbReference>
<dbReference type="Gene3D" id="1.20.58.1000">
    <property type="entry name" value="Metal-sensitive repressor, helix protomer"/>
    <property type="match status" value="1"/>
</dbReference>
<dbReference type="PANTHER" id="PTHR33677">
    <property type="entry name" value="TRANSCRIPTIONAL REPRESSOR FRMR-RELATED"/>
    <property type="match status" value="1"/>
</dbReference>
<dbReference type="Proteomes" id="UP000198897">
    <property type="component" value="Unassembled WGS sequence"/>
</dbReference>
<keyword evidence="2" id="KW-1185">Reference proteome</keyword>
<dbReference type="OrthoDB" id="9798732at2"/>
<evidence type="ECO:0000313" key="2">
    <source>
        <dbReference type="Proteomes" id="UP000198897"/>
    </source>
</evidence>
<name>A0A1I2T3R8_9BACI</name>
<keyword evidence="1" id="KW-0238">DNA-binding</keyword>
<organism evidence="1 2">
    <name type="scientific">Halobacillus alkaliphilus</name>
    <dbReference type="NCBI Taxonomy" id="396056"/>
    <lineage>
        <taxon>Bacteria</taxon>
        <taxon>Bacillati</taxon>
        <taxon>Bacillota</taxon>
        <taxon>Bacilli</taxon>
        <taxon>Bacillales</taxon>
        <taxon>Bacillaceae</taxon>
        <taxon>Halobacillus</taxon>
    </lineage>
</organism>
<proteinExistence type="predicted"/>
<dbReference type="RefSeq" id="WP_089754597.1">
    <property type="nucleotide sequence ID" value="NZ_FOOG01000060.1"/>
</dbReference>
<dbReference type="InterPro" id="IPR003735">
    <property type="entry name" value="Metal_Tscrpt_repr"/>
</dbReference>
<protein>
    <submittedName>
        <fullName evidence="1">DNA-binding transcriptional regulator, FrmR family</fullName>
    </submittedName>
</protein>
<dbReference type="Pfam" id="PF02583">
    <property type="entry name" value="Trns_repr_metal"/>
    <property type="match status" value="1"/>
</dbReference>
<dbReference type="EMBL" id="FOOG01000060">
    <property type="protein sequence ID" value="SFG58749.1"/>
    <property type="molecule type" value="Genomic_DNA"/>
</dbReference>
<reference evidence="2" key="1">
    <citation type="submission" date="2016-10" db="EMBL/GenBank/DDBJ databases">
        <authorList>
            <person name="Varghese N."/>
            <person name="Submissions S."/>
        </authorList>
    </citation>
    <scope>NUCLEOTIDE SEQUENCE [LARGE SCALE GENOMIC DNA]</scope>
    <source>
        <strain evidence="2">FP5</strain>
    </source>
</reference>
<gene>
    <name evidence="1" type="ORF">SAMN05216353_1602</name>
</gene>
<dbReference type="GO" id="GO:0003677">
    <property type="term" value="F:DNA binding"/>
    <property type="evidence" value="ECO:0007669"/>
    <property type="project" value="UniProtKB-KW"/>
</dbReference>
<dbReference type="GO" id="GO:0046872">
    <property type="term" value="F:metal ion binding"/>
    <property type="evidence" value="ECO:0007669"/>
    <property type="project" value="InterPro"/>
</dbReference>
<evidence type="ECO:0000313" key="1">
    <source>
        <dbReference type="EMBL" id="SFG58749.1"/>
    </source>
</evidence>